<sequence length="148" mass="16316">MSDVTLDDEELFGEAASEIREDVETHLRNARAALPDPDDVWDVEADNTLGVLNGLRSALAVDEVEEHLRQAKKWYTIGERADAFEDADDLEAEIESIQDALDDLEAVSEQVGELASTIPELRGQLEDLQEAAADEESDETDEEAAESE</sequence>
<keyword evidence="3" id="KW-1185">Reference proteome</keyword>
<dbReference type="AlphaFoldDB" id="A0ABD5Z5F8"/>
<feature type="region of interest" description="Disordered" evidence="1">
    <location>
        <begin position="120"/>
        <end position="148"/>
    </location>
</feature>
<proteinExistence type="predicted"/>
<dbReference type="Proteomes" id="UP001596447">
    <property type="component" value="Unassembled WGS sequence"/>
</dbReference>
<feature type="compositionally biased region" description="Acidic residues" evidence="1">
    <location>
        <begin position="127"/>
        <end position="148"/>
    </location>
</feature>
<dbReference type="RefSeq" id="WP_279527155.1">
    <property type="nucleotide sequence ID" value="NZ_CP122312.1"/>
</dbReference>
<organism evidence="2 3">
    <name type="scientific">Halospeciosus flavus</name>
    <dbReference type="NCBI Taxonomy" id="3032283"/>
    <lineage>
        <taxon>Archaea</taxon>
        <taxon>Methanobacteriati</taxon>
        <taxon>Methanobacteriota</taxon>
        <taxon>Stenosarchaea group</taxon>
        <taxon>Halobacteria</taxon>
        <taxon>Halobacteriales</taxon>
        <taxon>Halobacteriaceae</taxon>
        <taxon>Halospeciosus</taxon>
    </lineage>
</organism>
<gene>
    <name evidence="2" type="ORF">ACFQJ9_13275</name>
</gene>
<evidence type="ECO:0000313" key="3">
    <source>
        <dbReference type="Proteomes" id="UP001596447"/>
    </source>
</evidence>
<accession>A0ABD5Z5F8</accession>
<comment type="caution">
    <text evidence="2">The sequence shown here is derived from an EMBL/GenBank/DDBJ whole genome shotgun (WGS) entry which is preliminary data.</text>
</comment>
<reference evidence="2 3" key="1">
    <citation type="journal article" date="2019" name="Int. J. Syst. Evol. Microbiol.">
        <title>The Global Catalogue of Microorganisms (GCM) 10K type strain sequencing project: providing services to taxonomists for standard genome sequencing and annotation.</title>
        <authorList>
            <consortium name="The Broad Institute Genomics Platform"/>
            <consortium name="The Broad Institute Genome Sequencing Center for Infectious Disease"/>
            <person name="Wu L."/>
            <person name="Ma J."/>
        </authorList>
    </citation>
    <scope>NUCLEOTIDE SEQUENCE [LARGE SCALE GENOMIC DNA]</scope>
    <source>
        <strain evidence="2 3">XZGYJ-43</strain>
    </source>
</reference>
<dbReference type="InterPro" id="IPR043808">
    <property type="entry name" value="DUF5790"/>
</dbReference>
<evidence type="ECO:0000313" key="2">
    <source>
        <dbReference type="EMBL" id="MFC7200373.1"/>
    </source>
</evidence>
<name>A0ABD5Z5F8_9EURY</name>
<dbReference type="EMBL" id="JBHTAR010000011">
    <property type="protein sequence ID" value="MFC7200373.1"/>
    <property type="molecule type" value="Genomic_DNA"/>
</dbReference>
<dbReference type="Pfam" id="PF19103">
    <property type="entry name" value="DUF5790"/>
    <property type="match status" value="1"/>
</dbReference>
<evidence type="ECO:0000256" key="1">
    <source>
        <dbReference type="SAM" id="MobiDB-lite"/>
    </source>
</evidence>
<protein>
    <submittedName>
        <fullName evidence="2">DUF5790 family protein</fullName>
    </submittedName>
</protein>